<evidence type="ECO:0000313" key="5">
    <source>
        <dbReference type="EMBL" id="SUZ50134.1"/>
    </source>
</evidence>
<dbReference type="InterPro" id="IPR002130">
    <property type="entry name" value="Cyclophilin-type_PPIase_dom"/>
</dbReference>
<dbReference type="AlphaFoldDB" id="A0A381N7T9"/>
<evidence type="ECO:0000256" key="1">
    <source>
        <dbReference type="ARBA" id="ARBA00013194"/>
    </source>
</evidence>
<dbReference type="SUPFAM" id="SSF50891">
    <property type="entry name" value="Cyclophilin-like"/>
    <property type="match status" value="1"/>
</dbReference>
<gene>
    <name evidence="5" type="ORF">METZ01_LOCUS2988</name>
</gene>
<dbReference type="GO" id="GO:0003755">
    <property type="term" value="F:peptidyl-prolyl cis-trans isomerase activity"/>
    <property type="evidence" value="ECO:0007669"/>
    <property type="project" value="UniProtKB-KW"/>
</dbReference>
<keyword evidence="2" id="KW-0697">Rotamase</keyword>
<dbReference type="PANTHER" id="PTHR45625:SF4">
    <property type="entry name" value="PEPTIDYLPROLYL ISOMERASE DOMAIN AND WD REPEAT-CONTAINING PROTEIN 1"/>
    <property type="match status" value="1"/>
</dbReference>
<dbReference type="PANTHER" id="PTHR45625">
    <property type="entry name" value="PEPTIDYL-PROLYL CIS-TRANS ISOMERASE-RELATED"/>
    <property type="match status" value="1"/>
</dbReference>
<organism evidence="5">
    <name type="scientific">marine metagenome</name>
    <dbReference type="NCBI Taxonomy" id="408172"/>
    <lineage>
        <taxon>unclassified sequences</taxon>
        <taxon>metagenomes</taxon>
        <taxon>ecological metagenomes</taxon>
    </lineage>
</organism>
<dbReference type="EMBL" id="UINC01000155">
    <property type="protein sequence ID" value="SUZ50134.1"/>
    <property type="molecule type" value="Genomic_DNA"/>
</dbReference>
<keyword evidence="3" id="KW-0413">Isomerase</keyword>
<accession>A0A381N7T9</accession>
<dbReference type="Gene3D" id="2.40.100.10">
    <property type="entry name" value="Cyclophilin-like"/>
    <property type="match status" value="1"/>
</dbReference>
<evidence type="ECO:0000256" key="2">
    <source>
        <dbReference type="ARBA" id="ARBA00023110"/>
    </source>
</evidence>
<dbReference type="Pfam" id="PF00160">
    <property type="entry name" value="Pro_isomerase"/>
    <property type="match status" value="1"/>
</dbReference>
<evidence type="ECO:0000256" key="3">
    <source>
        <dbReference type="ARBA" id="ARBA00023235"/>
    </source>
</evidence>
<evidence type="ECO:0000259" key="4">
    <source>
        <dbReference type="PROSITE" id="PS50072"/>
    </source>
</evidence>
<proteinExistence type="predicted"/>
<feature type="domain" description="PPIase cyclophilin-type" evidence="4">
    <location>
        <begin position="43"/>
        <end position="207"/>
    </location>
</feature>
<dbReference type="InterPro" id="IPR029000">
    <property type="entry name" value="Cyclophilin-like_dom_sf"/>
</dbReference>
<dbReference type="PROSITE" id="PS50072">
    <property type="entry name" value="CSA_PPIASE_2"/>
    <property type="match status" value="1"/>
</dbReference>
<reference evidence="5" key="1">
    <citation type="submission" date="2018-05" db="EMBL/GenBank/DDBJ databases">
        <authorList>
            <person name="Lanie J.A."/>
            <person name="Ng W.-L."/>
            <person name="Kazmierczak K.M."/>
            <person name="Andrzejewski T.M."/>
            <person name="Davidsen T.M."/>
            <person name="Wayne K.J."/>
            <person name="Tettelin H."/>
            <person name="Glass J.I."/>
            <person name="Rusch D."/>
            <person name="Podicherti R."/>
            <person name="Tsui H.-C.T."/>
            <person name="Winkler M.E."/>
        </authorList>
    </citation>
    <scope>NUCLEOTIDE SEQUENCE</scope>
</reference>
<name>A0A381N7T9_9ZZZZ</name>
<sequence>MHDTTYQYFTRSFILLLFSLFFLHGCSLDSEKNVDIVMTTIFGDIDIEIYLEKAPITSKNFLKYVDGGHFNDSSFYRTVTYENDKGSPKIEVIQGGLGQNISLFPPIDHETTQTSGVKHLDGVISMGRGEIGTAASEFFICIGDQPGLDFGQSRNADKQGFSAFGRVVSGMEVVRKIHQQSSNRPADNPYVEGQMIDNPVVIKNVRRN</sequence>
<protein>
    <recommendedName>
        <fullName evidence="1">peptidylprolyl isomerase</fullName>
        <ecNumber evidence="1">5.2.1.8</ecNumber>
    </recommendedName>
</protein>
<dbReference type="InterPro" id="IPR044666">
    <property type="entry name" value="Cyclophilin_A-like"/>
</dbReference>
<dbReference type="EC" id="5.2.1.8" evidence="1"/>